<dbReference type="PANTHER" id="PTHR15082">
    <property type="entry name" value="NADH-UBIQUINONE OXIDOREDUCTASE B12 SUBUNIT"/>
    <property type="match status" value="1"/>
</dbReference>
<dbReference type="AlphaFoldDB" id="A0A1W0X323"/>
<keyword evidence="7" id="KW-0812">Transmembrane</keyword>
<name>A0A1W0X323_HYPEX</name>
<evidence type="ECO:0000256" key="1">
    <source>
        <dbReference type="ARBA" id="ARBA00003195"/>
    </source>
</evidence>
<feature type="compositionally biased region" description="Basic and acidic residues" evidence="15">
    <location>
        <begin position="111"/>
        <end position="126"/>
    </location>
</feature>
<dbReference type="InterPro" id="IPR012576">
    <property type="entry name" value="NDUFB3"/>
</dbReference>
<evidence type="ECO:0000256" key="12">
    <source>
        <dbReference type="ARBA" id="ARBA00023136"/>
    </source>
</evidence>
<proteinExistence type="inferred from homology"/>
<accession>A0A1W0X323</accession>
<evidence type="ECO:0000256" key="15">
    <source>
        <dbReference type="SAM" id="MobiDB-lite"/>
    </source>
</evidence>
<evidence type="ECO:0000256" key="3">
    <source>
        <dbReference type="ARBA" id="ARBA00005667"/>
    </source>
</evidence>
<protein>
    <recommendedName>
        <fullName evidence="4">NADH dehydrogenase [ubiquinone] 1 beta subcomplex subunit 3</fullName>
    </recommendedName>
    <alternativeName>
        <fullName evidence="13">Complex I-B12</fullName>
    </alternativeName>
    <alternativeName>
        <fullName evidence="14">NADH-ubiquinone oxidoreductase B12 subunit</fullName>
    </alternativeName>
</protein>
<keyword evidence="11" id="KW-0496">Mitochondrion</keyword>
<dbReference type="Pfam" id="PF08122">
    <property type="entry name" value="NDUF_B12"/>
    <property type="match status" value="1"/>
</dbReference>
<keyword evidence="6" id="KW-0679">Respiratory chain</keyword>
<evidence type="ECO:0000256" key="8">
    <source>
        <dbReference type="ARBA" id="ARBA00022792"/>
    </source>
</evidence>
<dbReference type="GO" id="GO:0022900">
    <property type="term" value="P:electron transport chain"/>
    <property type="evidence" value="ECO:0007669"/>
    <property type="project" value="InterPro"/>
</dbReference>
<evidence type="ECO:0000256" key="14">
    <source>
        <dbReference type="ARBA" id="ARBA00032688"/>
    </source>
</evidence>
<evidence type="ECO:0000256" key="6">
    <source>
        <dbReference type="ARBA" id="ARBA00022660"/>
    </source>
</evidence>
<keyword evidence="8" id="KW-0999">Mitochondrion inner membrane</keyword>
<comment type="function">
    <text evidence="1">Accessory subunit of the mitochondrial membrane respiratory chain NADH dehydrogenase (Complex I), that is believed not to be involved in catalysis. Complex I functions in the transfer of electrons from NADH to the respiratory chain. The immediate electron acceptor for the enzyme is believed to be ubiquinone.</text>
</comment>
<evidence type="ECO:0000256" key="4">
    <source>
        <dbReference type="ARBA" id="ARBA00018680"/>
    </source>
</evidence>
<reference evidence="17" key="1">
    <citation type="submission" date="2017-01" db="EMBL/GenBank/DDBJ databases">
        <title>Comparative genomics of anhydrobiosis in the tardigrade Hypsibius dujardini.</title>
        <authorList>
            <person name="Yoshida Y."/>
            <person name="Koutsovoulos G."/>
            <person name="Laetsch D."/>
            <person name="Stevens L."/>
            <person name="Kumar S."/>
            <person name="Horikawa D."/>
            <person name="Ishino K."/>
            <person name="Komine S."/>
            <person name="Tomita M."/>
            <person name="Blaxter M."/>
            <person name="Arakawa K."/>
        </authorList>
    </citation>
    <scope>NUCLEOTIDE SEQUENCE [LARGE SCALE GENOMIC DNA]</scope>
    <source>
        <strain evidence="17">Z151</strain>
    </source>
</reference>
<keyword evidence="10" id="KW-1133">Transmembrane helix</keyword>
<comment type="subcellular location">
    <subcellularLocation>
        <location evidence="2">Mitochondrion inner membrane</location>
        <topology evidence="2">Single-pass membrane protein</topology>
        <orientation evidence="2">Matrix side</orientation>
    </subcellularLocation>
</comment>
<organism evidence="16 17">
    <name type="scientific">Hypsibius exemplaris</name>
    <name type="common">Freshwater tardigrade</name>
    <dbReference type="NCBI Taxonomy" id="2072580"/>
    <lineage>
        <taxon>Eukaryota</taxon>
        <taxon>Metazoa</taxon>
        <taxon>Ecdysozoa</taxon>
        <taxon>Tardigrada</taxon>
        <taxon>Eutardigrada</taxon>
        <taxon>Parachela</taxon>
        <taxon>Hypsibioidea</taxon>
        <taxon>Hypsibiidae</taxon>
        <taxon>Hypsibius</taxon>
    </lineage>
</organism>
<keyword evidence="9" id="KW-0249">Electron transport</keyword>
<evidence type="ECO:0000256" key="9">
    <source>
        <dbReference type="ARBA" id="ARBA00022982"/>
    </source>
</evidence>
<comment type="caution">
    <text evidence="16">The sequence shown here is derived from an EMBL/GenBank/DDBJ whole genome shotgun (WGS) entry which is preliminary data.</text>
</comment>
<evidence type="ECO:0000256" key="11">
    <source>
        <dbReference type="ARBA" id="ARBA00023128"/>
    </source>
</evidence>
<keyword evidence="12" id="KW-0472">Membrane</keyword>
<comment type="similarity">
    <text evidence="3">Belongs to the complex I NDUFB3 subunit family.</text>
</comment>
<keyword evidence="17" id="KW-1185">Reference proteome</keyword>
<sequence length="126" mass="14381">MGGGLPPIPSYTIYKVENVPQMKLVQDRLAKRGLKDPWLRNECWRYHPGFGTVASRAKLFWTRGLIPGLVIGYLTYLANQQYLKWNPDFYHWSDPDFPEKGNYYGTGHGHGHGDEHGHGEAAHGHH</sequence>
<dbReference type="GO" id="GO:0032981">
    <property type="term" value="P:mitochondrial respiratory chain complex I assembly"/>
    <property type="evidence" value="ECO:0007669"/>
    <property type="project" value="TreeGrafter"/>
</dbReference>
<gene>
    <name evidence="16" type="ORF">BV898_04098</name>
</gene>
<evidence type="ECO:0000313" key="16">
    <source>
        <dbReference type="EMBL" id="OQV21885.1"/>
    </source>
</evidence>
<dbReference type="EMBL" id="MTYJ01000020">
    <property type="protein sequence ID" value="OQV21885.1"/>
    <property type="molecule type" value="Genomic_DNA"/>
</dbReference>
<evidence type="ECO:0000256" key="10">
    <source>
        <dbReference type="ARBA" id="ARBA00022989"/>
    </source>
</evidence>
<dbReference type="Proteomes" id="UP000192578">
    <property type="component" value="Unassembled WGS sequence"/>
</dbReference>
<feature type="region of interest" description="Disordered" evidence="15">
    <location>
        <begin position="103"/>
        <end position="126"/>
    </location>
</feature>
<keyword evidence="5" id="KW-0813">Transport</keyword>
<evidence type="ECO:0000256" key="7">
    <source>
        <dbReference type="ARBA" id="ARBA00022692"/>
    </source>
</evidence>
<evidence type="ECO:0000256" key="2">
    <source>
        <dbReference type="ARBA" id="ARBA00004298"/>
    </source>
</evidence>
<evidence type="ECO:0000313" key="17">
    <source>
        <dbReference type="Proteomes" id="UP000192578"/>
    </source>
</evidence>
<evidence type="ECO:0000256" key="13">
    <source>
        <dbReference type="ARBA" id="ARBA00030217"/>
    </source>
</evidence>
<evidence type="ECO:0000256" key="5">
    <source>
        <dbReference type="ARBA" id="ARBA00022448"/>
    </source>
</evidence>
<dbReference type="GO" id="GO:0005743">
    <property type="term" value="C:mitochondrial inner membrane"/>
    <property type="evidence" value="ECO:0007669"/>
    <property type="project" value="UniProtKB-SubCell"/>
</dbReference>
<dbReference type="PANTHER" id="PTHR15082:SF2">
    <property type="entry name" value="NADH DEHYDROGENASE [UBIQUINONE] 1 BETA SUBCOMPLEX SUBUNIT 3"/>
    <property type="match status" value="1"/>
</dbReference>
<dbReference type="OrthoDB" id="521512at2759"/>